<accession>A0A2I1P8R7</accession>
<name>A0A2I1P8R7_9MICO</name>
<organism evidence="6 7">
    <name type="scientific">Kytococcus schroeteri</name>
    <dbReference type="NCBI Taxonomy" id="138300"/>
    <lineage>
        <taxon>Bacteria</taxon>
        <taxon>Bacillati</taxon>
        <taxon>Actinomycetota</taxon>
        <taxon>Actinomycetes</taxon>
        <taxon>Micrococcales</taxon>
        <taxon>Kytococcaceae</taxon>
        <taxon>Kytococcus</taxon>
    </lineage>
</organism>
<dbReference type="EMBL" id="PKIZ01000021">
    <property type="protein sequence ID" value="PKZ41001.1"/>
    <property type="molecule type" value="Genomic_DNA"/>
</dbReference>
<dbReference type="InterPro" id="IPR034694">
    <property type="entry name" value="HPF_long/plastid"/>
</dbReference>
<dbReference type="HAMAP" id="MF_00839">
    <property type="entry name" value="HPF"/>
    <property type="match status" value="1"/>
</dbReference>
<dbReference type="InterPro" id="IPR003489">
    <property type="entry name" value="RHF/RaiA"/>
</dbReference>
<dbReference type="InterPro" id="IPR032528">
    <property type="entry name" value="Ribosom_S30AE_C"/>
</dbReference>
<comment type="similarity">
    <text evidence="3">Belongs to the HPF/YfiA ribosome-associated protein family. Long HPF subfamily.</text>
</comment>
<dbReference type="GO" id="GO:0045900">
    <property type="term" value="P:negative regulation of translational elongation"/>
    <property type="evidence" value="ECO:0007669"/>
    <property type="project" value="TreeGrafter"/>
</dbReference>
<dbReference type="InterPro" id="IPR036567">
    <property type="entry name" value="RHF-like"/>
</dbReference>
<dbReference type="Gene3D" id="3.30.505.50">
    <property type="entry name" value="Sigma 54 modulation/S30EA ribosomal protein, C-terminal domain"/>
    <property type="match status" value="1"/>
</dbReference>
<protein>
    <recommendedName>
        <fullName evidence="3">Ribosome hibernation promoting factor</fullName>
        <shortName evidence="3">HPF</shortName>
    </recommendedName>
</protein>
<dbReference type="PANTHER" id="PTHR33231:SF1">
    <property type="entry name" value="30S RIBOSOMAL PROTEIN"/>
    <property type="match status" value="1"/>
</dbReference>
<keyword evidence="4" id="KW-0175">Coiled coil</keyword>
<evidence type="ECO:0000256" key="2">
    <source>
        <dbReference type="ARBA" id="ARBA00022845"/>
    </source>
</evidence>
<keyword evidence="2 3" id="KW-0810">Translation regulation</keyword>
<comment type="subcellular location">
    <subcellularLocation>
        <location evidence="3">Cytoplasm</location>
    </subcellularLocation>
</comment>
<comment type="function">
    <text evidence="3">Required for dimerization of active 70S ribosomes into 100S ribosomes in stationary phase; 100S ribosomes are translationally inactive and sometimes present during exponential growth.</text>
</comment>
<evidence type="ECO:0000313" key="7">
    <source>
        <dbReference type="Proteomes" id="UP000234206"/>
    </source>
</evidence>
<evidence type="ECO:0000313" key="6">
    <source>
        <dbReference type="EMBL" id="PKZ41001.1"/>
    </source>
</evidence>
<dbReference type="Pfam" id="PF16321">
    <property type="entry name" value="Ribosom_S30AE_C"/>
    <property type="match status" value="1"/>
</dbReference>
<dbReference type="NCBIfam" id="TIGR00741">
    <property type="entry name" value="yfiA"/>
    <property type="match status" value="1"/>
</dbReference>
<evidence type="ECO:0000256" key="4">
    <source>
        <dbReference type="SAM" id="Coils"/>
    </source>
</evidence>
<dbReference type="GO" id="GO:0043024">
    <property type="term" value="F:ribosomal small subunit binding"/>
    <property type="evidence" value="ECO:0007669"/>
    <property type="project" value="TreeGrafter"/>
</dbReference>
<dbReference type="AlphaFoldDB" id="A0A2I1P8R7"/>
<feature type="domain" description="Sigma 54 modulation/S30EA ribosomal protein C-terminal" evidence="5">
    <location>
        <begin position="167"/>
        <end position="217"/>
    </location>
</feature>
<feature type="coiled-coil region" evidence="4">
    <location>
        <begin position="70"/>
        <end position="104"/>
    </location>
</feature>
<comment type="subunit">
    <text evidence="3">Interacts with 100S ribosomes.</text>
</comment>
<evidence type="ECO:0000256" key="1">
    <source>
        <dbReference type="ARBA" id="ARBA00022490"/>
    </source>
</evidence>
<evidence type="ECO:0000256" key="3">
    <source>
        <dbReference type="HAMAP-Rule" id="MF_00839"/>
    </source>
</evidence>
<reference evidence="6 7" key="1">
    <citation type="submission" date="2017-12" db="EMBL/GenBank/DDBJ databases">
        <title>Phylogenetic diversity of female urinary microbiome.</title>
        <authorList>
            <person name="Thomas-White K."/>
            <person name="Wolfe A.J."/>
        </authorList>
    </citation>
    <scope>NUCLEOTIDE SEQUENCE [LARGE SCALE GENOMIC DNA]</scope>
    <source>
        <strain evidence="6 7">UMB1298</strain>
    </source>
</reference>
<dbReference type="InterPro" id="IPR038416">
    <property type="entry name" value="Ribosom_S30AE_C_sf"/>
</dbReference>
<dbReference type="Gene3D" id="3.30.160.100">
    <property type="entry name" value="Ribosome hibernation promotion factor-like"/>
    <property type="match status" value="1"/>
</dbReference>
<keyword evidence="1 3" id="KW-0963">Cytoplasm</keyword>
<dbReference type="InterPro" id="IPR050574">
    <property type="entry name" value="HPF/YfiA_ribosome-assoc"/>
</dbReference>
<dbReference type="Proteomes" id="UP000234206">
    <property type="component" value="Unassembled WGS sequence"/>
</dbReference>
<comment type="caution">
    <text evidence="6">The sequence shown here is derived from an EMBL/GenBank/DDBJ whole genome shotgun (WGS) entry which is preliminary data.</text>
</comment>
<dbReference type="RefSeq" id="WP_070705768.1">
    <property type="nucleotide sequence ID" value="NZ_JBHLVH010000010.1"/>
</dbReference>
<dbReference type="PANTHER" id="PTHR33231">
    <property type="entry name" value="30S RIBOSOMAL PROTEIN"/>
    <property type="match status" value="1"/>
</dbReference>
<gene>
    <name evidence="6" type="primary">raiA</name>
    <name evidence="3" type="synonym">hpf</name>
    <name evidence="6" type="ORF">CYJ76_10040</name>
</gene>
<dbReference type="FunFam" id="3.30.505.50:FF:000002">
    <property type="entry name" value="Ribosome hibernation promoting factor"/>
    <property type="match status" value="1"/>
</dbReference>
<dbReference type="SUPFAM" id="SSF69754">
    <property type="entry name" value="Ribosome binding protein Y (YfiA homologue)"/>
    <property type="match status" value="1"/>
</dbReference>
<keyword evidence="7" id="KW-1185">Reference proteome</keyword>
<sequence length="238" mass="26241">MQITVTGRRAQVTDRFRRHLDEKLEQLAHIAPEVTSCEVLWSHEPNPRRADGAERIEITCRDKRTVVRAEAAAEREYEALDAALAKVTERLRRLKDRRKVHKGRPKASVAEATAPLEPVGNGESLVEEATRHQREAEMVEAGIDISMLPSDPVVAGLGGDANCPISVRTKVHEAEPMSLDQALAHMELVGHDFYLYVDAETGRPSVVYRRHGWSYGVIHLDTPAEDAASGKAAATDAA</sequence>
<evidence type="ECO:0000259" key="5">
    <source>
        <dbReference type="Pfam" id="PF16321"/>
    </source>
</evidence>
<dbReference type="Pfam" id="PF02482">
    <property type="entry name" value="Ribosomal_S30AE"/>
    <property type="match status" value="1"/>
</dbReference>
<dbReference type="GO" id="GO:0022627">
    <property type="term" value="C:cytosolic small ribosomal subunit"/>
    <property type="evidence" value="ECO:0007669"/>
    <property type="project" value="TreeGrafter"/>
</dbReference>
<proteinExistence type="inferred from homology"/>
<dbReference type="OrthoDB" id="9794975at2"/>